<dbReference type="InterPro" id="IPR056884">
    <property type="entry name" value="NPHP3-like_N"/>
</dbReference>
<feature type="domain" description="Nephrocystin 3-like N-terminal" evidence="4">
    <location>
        <begin position="204"/>
        <end position="388"/>
    </location>
</feature>
<dbReference type="Pfam" id="PF24809">
    <property type="entry name" value="DUF7708"/>
    <property type="match status" value="1"/>
</dbReference>
<accession>A0A9P4QNW0</accession>
<gene>
    <name evidence="5" type="ORF">EJ04DRAFT_587743</name>
</gene>
<dbReference type="InterPro" id="IPR056125">
    <property type="entry name" value="DUF7708"/>
</dbReference>
<feature type="coiled-coil region" evidence="2">
    <location>
        <begin position="72"/>
        <end position="99"/>
    </location>
</feature>
<dbReference type="Proteomes" id="UP000799444">
    <property type="component" value="Unassembled WGS sequence"/>
</dbReference>
<name>A0A9P4QNW0_9PLEO</name>
<evidence type="ECO:0000259" key="3">
    <source>
        <dbReference type="Pfam" id="PF24809"/>
    </source>
</evidence>
<protein>
    <submittedName>
        <fullName evidence="5">Uncharacterized protein</fullName>
    </submittedName>
</protein>
<reference evidence="5" key="1">
    <citation type="journal article" date="2020" name="Stud. Mycol.">
        <title>101 Dothideomycetes genomes: a test case for predicting lifestyles and emergence of pathogens.</title>
        <authorList>
            <person name="Haridas S."/>
            <person name="Albert R."/>
            <person name="Binder M."/>
            <person name="Bloem J."/>
            <person name="Labutti K."/>
            <person name="Salamov A."/>
            <person name="Andreopoulos B."/>
            <person name="Baker S."/>
            <person name="Barry K."/>
            <person name="Bills G."/>
            <person name="Bluhm B."/>
            <person name="Cannon C."/>
            <person name="Castanera R."/>
            <person name="Culley D."/>
            <person name="Daum C."/>
            <person name="Ezra D."/>
            <person name="Gonzalez J."/>
            <person name="Henrissat B."/>
            <person name="Kuo A."/>
            <person name="Liang C."/>
            <person name="Lipzen A."/>
            <person name="Lutzoni F."/>
            <person name="Magnuson J."/>
            <person name="Mondo S."/>
            <person name="Nolan M."/>
            <person name="Ohm R."/>
            <person name="Pangilinan J."/>
            <person name="Park H.-J."/>
            <person name="Ramirez L."/>
            <person name="Alfaro M."/>
            <person name="Sun H."/>
            <person name="Tritt A."/>
            <person name="Yoshinaga Y."/>
            <person name="Zwiers L.-H."/>
            <person name="Turgeon B."/>
            <person name="Goodwin S."/>
            <person name="Spatafora J."/>
            <person name="Crous P."/>
            <person name="Grigoriev I."/>
        </authorList>
    </citation>
    <scope>NUCLEOTIDE SEQUENCE</scope>
    <source>
        <strain evidence="5">CBS 125425</strain>
    </source>
</reference>
<evidence type="ECO:0000313" key="5">
    <source>
        <dbReference type="EMBL" id="KAF2729800.1"/>
    </source>
</evidence>
<evidence type="ECO:0000256" key="2">
    <source>
        <dbReference type="SAM" id="Coils"/>
    </source>
</evidence>
<keyword evidence="6" id="KW-1185">Reference proteome</keyword>
<dbReference type="Pfam" id="PF24883">
    <property type="entry name" value="NPHP3_N"/>
    <property type="match status" value="1"/>
</dbReference>
<proteinExistence type="predicted"/>
<organism evidence="5 6">
    <name type="scientific">Polyplosphaeria fusca</name>
    <dbReference type="NCBI Taxonomy" id="682080"/>
    <lineage>
        <taxon>Eukaryota</taxon>
        <taxon>Fungi</taxon>
        <taxon>Dikarya</taxon>
        <taxon>Ascomycota</taxon>
        <taxon>Pezizomycotina</taxon>
        <taxon>Dothideomycetes</taxon>
        <taxon>Pleosporomycetidae</taxon>
        <taxon>Pleosporales</taxon>
        <taxon>Tetraplosphaeriaceae</taxon>
        <taxon>Polyplosphaeria</taxon>
    </lineage>
</organism>
<dbReference type="AlphaFoldDB" id="A0A9P4QNW0"/>
<evidence type="ECO:0000313" key="6">
    <source>
        <dbReference type="Proteomes" id="UP000799444"/>
    </source>
</evidence>
<dbReference type="EMBL" id="ML996234">
    <property type="protein sequence ID" value="KAF2729800.1"/>
    <property type="molecule type" value="Genomic_DNA"/>
</dbReference>
<evidence type="ECO:0000259" key="4">
    <source>
        <dbReference type="Pfam" id="PF24883"/>
    </source>
</evidence>
<sequence>MKNSIADVGTQNGLAIDSLYRESDVKDFWGTAGKETSSALELGKPHEDQELSPAFVNKLSSTERGYLRGASIEELQRVMDECMRQANETQTRLESSSRKKHRVERTMTKFLSDFHSYVQAYSGVVELMNGAGPGYGSAAYGALSLFLVVALRNRNDNDRLEALRALLNISTHDPEAVVREYESLLTSTFDGPRRLPPLDVEGNLFAHPKFRDWQHNNHRSLLMVSGTTVAPDQTGLSWLSMGAVRYVTKFTKQYNDGNTILLQYFCKTSDSWGVKQAKIPLYTMLSSLIFQLVEHDAQKILLRDEDRFVRLKRDLEDVDTAPEAESSARARAQFAILRNIIAALAWERVIIVIDRVDRIQGGFNEVLEPLSELMLKARCHVKAFLTMRVQYSFDSGHVRDVLDERYVGIELNQDDGHI</sequence>
<evidence type="ECO:0000256" key="1">
    <source>
        <dbReference type="ARBA" id="ARBA00022737"/>
    </source>
</evidence>
<feature type="domain" description="DUF7708" evidence="3">
    <location>
        <begin position="109"/>
        <end position="161"/>
    </location>
</feature>
<dbReference type="OrthoDB" id="5389929at2759"/>
<comment type="caution">
    <text evidence="5">The sequence shown here is derived from an EMBL/GenBank/DDBJ whole genome shotgun (WGS) entry which is preliminary data.</text>
</comment>
<keyword evidence="2" id="KW-0175">Coiled coil</keyword>
<keyword evidence="1" id="KW-0677">Repeat</keyword>